<accession>A0A914X680</accession>
<keyword evidence="2" id="KW-1185">Reference proteome</keyword>
<organism evidence="2 3">
    <name type="scientific">Plectus sambesii</name>
    <dbReference type="NCBI Taxonomy" id="2011161"/>
    <lineage>
        <taxon>Eukaryota</taxon>
        <taxon>Metazoa</taxon>
        <taxon>Ecdysozoa</taxon>
        <taxon>Nematoda</taxon>
        <taxon>Chromadorea</taxon>
        <taxon>Plectida</taxon>
        <taxon>Plectina</taxon>
        <taxon>Plectoidea</taxon>
        <taxon>Plectidae</taxon>
        <taxon>Plectus</taxon>
    </lineage>
</organism>
<dbReference type="GO" id="GO:0000398">
    <property type="term" value="P:mRNA splicing, via spliceosome"/>
    <property type="evidence" value="ECO:0007669"/>
    <property type="project" value="InterPro"/>
</dbReference>
<reference evidence="3" key="1">
    <citation type="submission" date="2022-11" db="UniProtKB">
        <authorList>
            <consortium name="WormBaseParasite"/>
        </authorList>
    </citation>
    <scope>IDENTIFICATION</scope>
</reference>
<dbReference type="GO" id="GO:0005681">
    <property type="term" value="C:spliceosomal complex"/>
    <property type="evidence" value="ECO:0007669"/>
    <property type="project" value="InterPro"/>
</dbReference>
<dbReference type="PANTHER" id="PTHR12096">
    <property type="entry name" value="NUCLEAR PROTEIN SKIP-RELATED"/>
    <property type="match status" value="1"/>
</dbReference>
<proteinExistence type="predicted"/>
<name>A0A914X680_9BILA</name>
<evidence type="ECO:0000256" key="1">
    <source>
        <dbReference type="SAM" id="MobiDB-lite"/>
    </source>
</evidence>
<feature type="region of interest" description="Disordered" evidence="1">
    <location>
        <begin position="1"/>
        <end position="32"/>
    </location>
</feature>
<dbReference type="AlphaFoldDB" id="A0A914X680"/>
<feature type="compositionally biased region" description="Basic and acidic residues" evidence="1">
    <location>
        <begin position="1"/>
        <end position="31"/>
    </location>
</feature>
<feature type="region of interest" description="Disordered" evidence="1">
    <location>
        <begin position="112"/>
        <end position="176"/>
    </location>
</feature>
<dbReference type="Proteomes" id="UP000887566">
    <property type="component" value="Unplaced"/>
</dbReference>
<feature type="compositionally biased region" description="Low complexity" evidence="1">
    <location>
        <begin position="167"/>
        <end position="176"/>
    </location>
</feature>
<sequence>MDDRRRERNIARNKPEKLDRLRRDKERDISEKIALGLPDSRARTDETQFDQRLFNQTKGLDSGGIDDETYAVYDKPWRNQDNVTQHIYRPGKNLDKDIYGDDLDKIIKTNKFVPDKGFSGADPNAKRDGPVQFERSEEDDPFGLGQLLKSAKEGKKRGGGGDDRQESSSSSKRSRK</sequence>
<evidence type="ECO:0000313" key="2">
    <source>
        <dbReference type="Proteomes" id="UP000887566"/>
    </source>
</evidence>
<protein>
    <submittedName>
        <fullName evidence="3">SNW domain-containing protein 1</fullName>
    </submittedName>
</protein>
<evidence type="ECO:0000313" key="3">
    <source>
        <dbReference type="WBParaSite" id="PSAMB.scaffold6185size10006.g28027.t1"/>
    </source>
</evidence>
<dbReference type="InterPro" id="IPR017862">
    <property type="entry name" value="SKI-int_prot_SKIP"/>
</dbReference>
<dbReference type="WBParaSite" id="PSAMB.scaffold6185size10006.g28027.t1">
    <property type="protein sequence ID" value="PSAMB.scaffold6185size10006.g28027.t1"/>
    <property type="gene ID" value="PSAMB.scaffold6185size10006.g28027"/>
</dbReference>